<dbReference type="Pfam" id="PF00165">
    <property type="entry name" value="HTH_AraC"/>
    <property type="match status" value="1"/>
</dbReference>
<dbReference type="GO" id="GO:0032259">
    <property type="term" value="P:methylation"/>
    <property type="evidence" value="ECO:0007669"/>
    <property type="project" value="UniProtKB-KW"/>
</dbReference>
<gene>
    <name evidence="13" type="ORF">FE257_005192</name>
</gene>
<evidence type="ECO:0000256" key="6">
    <source>
        <dbReference type="ARBA" id="ARBA00022833"/>
    </source>
</evidence>
<organism evidence="13 14">
    <name type="scientific">Aspergillus nanangensis</name>
    <dbReference type="NCBI Taxonomy" id="2582783"/>
    <lineage>
        <taxon>Eukaryota</taxon>
        <taxon>Fungi</taxon>
        <taxon>Dikarya</taxon>
        <taxon>Ascomycota</taxon>
        <taxon>Pezizomycotina</taxon>
        <taxon>Eurotiomycetes</taxon>
        <taxon>Eurotiomycetidae</taxon>
        <taxon>Eurotiales</taxon>
        <taxon>Aspergillaceae</taxon>
        <taxon>Aspergillus</taxon>
        <taxon>Aspergillus subgen. Circumdati</taxon>
    </lineage>
</organism>
<dbReference type="SUPFAM" id="SSF57884">
    <property type="entry name" value="Ada DNA repair protein, N-terminal domain (N-Ada 10)"/>
    <property type="match status" value="1"/>
</dbReference>
<dbReference type="PROSITE" id="PS01124">
    <property type="entry name" value="HTH_ARAC_FAMILY_2"/>
    <property type="match status" value="1"/>
</dbReference>
<evidence type="ECO:0000313" key="13">
    <source>
        <dbReference type="EMBL" id="KAF9890935.1"/>
    </source>
</evidence>
<comment type="caution">
    <text evidence="13">The sequence shown here is derived from an EMBL/GenBank/DDBJ whole genome shotgun (WGS) entry which is preliminary data.</text>
</comment>
<evidence type="ECO:0000256" key="11">
    <source>
        <dbReference type="ARBA" id="ARBA00023204"/>
    </source>
</evidence>
<reference evidence="13" key="2">
    <citation type="submission" date="2020-02" db="EMBL/GenBank/DDBJ databases">
        <authorList>
            <person name="Gilchrist C.L.M."/>
            <person name="Chooi Y.-H."/>
        </authorList>
    </citation>
    <scope>NUCLEOTIDE SEQUENCE</scope>
    <source>
        <strain evidence="13">MST-FP2251</strain>
    </source>
</reference>
<dbReference type="AlphaFoldDB" id="A0AAD4GVR8"/>
<evidence type="ECO:0000256" key="5">
    <source>
        <dbReference type="ARBA" id="ARBA00022763"/>
    </source>
</evidence>
<evidence type="ECO:0000256" key="1">
    <source>
        <dbReference type="ARBA" id="ARBA00001947"/>
    </source>
</evidence>
<keyword evidence="9" id="KW-0010">Activator</keyword>
<dbReference type="GO" id="GO:0008168">
    <property type="term" value="F:methyltransferase activity"/>
    <property type="evidence" value="ECO:0007669"/>
    <property type="project" value="UniProtKB-KW"/>
</dbReference>
<dbReference type="SUPFAM" id="SSF46689">
    <property type="entry name" value="Homeodomain-like"/>
    <property type="match status" value="1"/>
</dbReference>
<keyword evidence="10" id="KW-0804">Transcription</keyword>
<comment type="cofactor">
    <cofactor evidence="1">
        <name>Zn(2+)</name>
        <dbReference type="ChEBI" id="CHEBI:29105"/>
    </cofactor>
</comment>
<name>A0AAD4GVR8_ASPNN</name>
<dbReference type="PROSITE" id="PS00041">
    <property type="entry name" value="HTH_ARAC_FAMILY_1"/>
    <property type="match status" value="1"/>
</dbReference>
<evidence type="ECO:0000313" key="14">
    <source>
        <dbReference type="Proteomes" id="UP001194746"/>
    </source>
</evidence>
<dbReference type="Pfam" id="PF02805">
    <property type="entry name" value="Ada_Zn_binding"/>
    <property type="match status" value="1"/>
</dbReference>
<keyword evidence="8" id="KW-0238">DNA-binding</keyword>
<dbReference type="InterPro" id="IPR018062">
    <property type="entry name" value="HTH_AraC-typ_CS"/>
</dbReference>
<evidence type="ECO:0000259" key="12">
    <source>
        <dbReference type="PROSITE" id="PS01124"/>
    </source>
</evidence>
<dbReference type="GO" id="GO:0008270">
    <property type="term" value="F:zinc ion binding"/>
    <property type="evidence" value="ECO:0007669"/>
    <property type="project" value="InterPro"/>
</dbReference>
<dbReference type="Gene3D" id="3.40.10.10">
    <property type="entry name" value="DNA Methylphosphotriester Repair Domain"/>
    <property type="match status" value="1"/>
</dbReference>
<keyword evidence="6" id="KW-0862">Zinc</keyword>
<evidence type="ECO:0000256" key="9">
    <source>
        <dbReference type="ARBA" id="ARBA00023159"/>
    </source>
</evidence>
<dbReference type="GO" id="GO:0003700">
    <property type="term" value="F:DNA-binding transcription factor activity"/>
    <property type="evidence" value="ECO:0007669"/>
    <property type="project" value="InterPro"/>
</dbReference>
<keyword evidence="3" id="KW-0808">Transferase</keyword>
<evidence type="ECO:0000256" key="4">
    <source>
        <dbReference type="ARBA" id="ARBA00022723"/>
    </source>
</evidence>
<proteinExistence type="predicted"/>
<keyword evidence="11" id="KW-0234">DNA repair</keyword>
<dbReference type="Gene3D" id="1.10.10.60">
    <property type="entry name" value="Homeodomain-like"/>
    <property type="match status" value="1"/>
</dbReference>
<dbReference type="GO" id="GO:0006281">
    <property type="term" value="P:DNA repair"/>
    <property type="evidence" value="ECO:0007669"/>
    <property type="project" value="UniProtKB-KW"/>
</dbReference>
<evidence type="ECO:0000256" key="8">
    <source>
        <dbReference type="ARBA" id="ARBA00023125"/>
    </source>
</evidence>
<keyword evidence="7" id="KW-0805">Transcription regulation</keyword>
<dbReference type="GO" id="GO:0043565">
    <property type="term" value="F:sequence-specific DNA binding"/>
    <property type="evidence" value="ECO:0007669"/>
    <property type="project" value="InterPro"/>
</dbReference>
<dbReference type="InterPro" id="IPR009057">
    <property type="entry name" value="Homeodomain-like_sf"/>
</dbReference>
<dbReference type="InterPro" id="IPR018060">
    <property type="entry name" value="HTH_AraC"/>
</dbReference>
<keyword evidence="4" id="KW-0479">Metal-binding</keyword>
<sequence>MGLSHSPPKAPRLITRNPQVSNSAAARWQAVISRDATVNHFVYAVLTTKIYCRPSCPGRLARRANVQFYDTPSQAELAGFRACKRCKPQTLRAVAHPHNQLMRKACATIDAAVRSGAKPTFRKLADEANLTPSHFHRVFKKTMGMTPGQYAAALVVRGSGKPLDTDGAEEDSRALFQSGGGLDLGGGGESCVVLGSGDTALSLWNDFDVLIAAEAGLVERVEGVESVDDFAPPVAVVDAPGATEILDWVGLLNDSVL</sequence>
<accession>A0AAD4GVR8</accession>
<dbReference type="Proteomes" id="UP001194746">
    <property type="component" value="Unassembled WGS sequence"/>
</dbReference>
<reference evidence="13" key="1">
    <citation type="journal article" date="2019" name="Beilstein J. Org. Chem.">
        <title>Nanangenines: drimane sesquiterpenoids as the dominant metabolite cohort of a novel Australian fungus, Aspergillus nanangensis.</title>
        <authorList>
            <person name="Lacey H.J."/>
            <person name="Gilchrist C.L.M."/>
            <person name="Crombie A."/>
            <person name="Kalaitzis J.A."/>
            <person name="Vuong D."/>
            <person name="Rutledge P.J."/>
            <person name="Turner P."/>
            <person name="Pitt J.I."/>
            <person name="Lacey E."/>
            <person name="Chooi Y.H."/>
            <person name="Piggott A.M."/>
        </authorList>
    </citation>
    <scope>NUCLEOTIDE SEQUENCE</scope>
    <source>
        <strain evidence="13">MST-FP2251</strain>
    </source>
</reference>
<keyword evidence="5" id="KW-0227">DNA damage</keyword>
<dbReference type="InterPro" id="IPR004026">
    <property type="entry name" value="Ada_DNA_repair_Zn-bd"/>
</dbReference>
<feature type="domain" description="HTH araC/xylS-type" evidence="12">
    <location>
        <begin position="103"/>
        <end position="150"/>
    </location>
</feature>
<evidence type="ECO:0000256" key="10">
    <source>
        <dbReference type="ARBA" id="ARBA00023163"/>
    </source>
</evidence>
<keyword evidence="14" id="KW-1185">Reference proteome</keyword>
<evidence type="ECO:0000256" key="3">
    <source>
        <dbReference type="ARBA" id="ARBA00022679"/>
    </source>
</evidence>
<dbReference type="InterPro" id="IPR035451">
    <property type="entry name" value="Ada-like_dom_sf"/>
</dbReference>
<evidence type="ECO:0000256" key="7">
    <source>
        <dbReference type="ARBA" id="ARBA00023015"/>
    </source>
</evidence>
<protein>
    <recommendedName>
        <fullName evidence="12">HTH araC/xylS-type domain-containing protein</fullName>
    </recommendedName>
</protein>
<dbReference type="EMBL" id="VCAU01000022">
    <property type="protein sequence ID" value="KAF9890935.1"/>
    <property type="molecule type" value="Genomic_DNA"/>
</dbReference>
<evidence type="ECO:0000256" key="2">
    <source>
        <dbReference type="ARBA" id="ARBA00022603"/>
    </source>
</evidence>
<keyword evidence="2" id="KW-0489">Methyltransferase</keyword>